<dbReference type="InParanoid" id="A0A286UGN2"/>
<dbReference type="EMBL" id="NBII01000005">
    <property type="protein sequence ID" value="PAV18782.1"/>
    <property type="molecule type" value="Genomic_DNA"/>
</dbReference>
<organism evidence="1 2">
    <name type="scientific">Pyrrhoderma noxium</name>
    <dbReference type="NCBI Taxonomy" id="2282107"/>
    <lineage>
        <taxon>Eukaryota</taxon>
        <taxon>Fungi</taxon>
        <taxon>Dikarya</taxon>
        <taxon>Basidiomycota</taxon>
        <taxon>Agaricomycotina</taxon>
        <taxon>Agaricomycetes</taxon>
        <taxon>Hymenochaetales</taxon>
        <taxon>Hymenochaetaceae</taxon>
        <taxon>Pyrrhoderma</taxon>
    </lineage>
</organism>
<sequence length="82" mass="9400">MPFSPYREIFFRLGSVLSLVDGRNYQKPARQESIAYLLQMFSAFILHNNIRKLQKKSLHITRSGRSAVVVNVPCSLYGHSSE</sequence>
<reference evidence="1 2" key="1">
    <citation type="journal article" date="2017" name="Mol. Ecol.">
        <title>Comparative and population genomic landscape of Phellinus noxius: A hypervariable fungus causing root rot in trees.</title>
        <authorList>
            <person name="Chung C.L."/>
            <person name="Lee T.J."/>
            <person name="Akiba M."/>
            <person name="Lee H.H."/>
            <person name="Kuo T.H."/>
            <person name="Liu D."/>
            <person name="Ke H.M."/>
            <person name="Yokoi T."/>
            <person name="Roa M.B."/>
            <person name="Lu M.J."/>
            <person name="Chang Y.Y."/>
            <person name="Ann P.J."/>
            <person name="Tsai J.N."/>
            <person name="Chen C.Y."/>
            <person name="Tzean S.S."/>
            <person name="Ota Y."/>
            <person name="Hattori T."/>
            <person name="Sahashi N."/>
            <person name="Liou R.F."/>
            <person name="Kikuchi T."/>
            <person name="Tsai I.J."/>
        </authorList>
    </citation>
    <scope>NUCLEOTIDE SEQUENCE [LARGE SCALE GENOMIC DNA]</scope>
    <source>
        <strain evidence="1 2">FFPRI411160</strain>
    </source>
</reference>
<accession>A0A286UGN2</accession>
<name>A0A286UGN2_9AGAM</name>
<comment type="caution">
    <text evidence="1">The sequence shown here is derived from an EMBL/GenBank/DDBJ whole genome shotgun (WGS) entry which is preliminary data.</text>
</comment>
<gene>
    <name evidence="1" type="ORF">PNOK_0562500</name>
</gene>
<dbReference type="Proteomes" id="UP000217199">
    <property type="component" value="Unassembled WGS sequence"/>
</dbReference>
<evidence type="ECO:0000313" key="1">
    <source>
        <dbReference type="EMBL" id="PAV18782.1"/>
    </source>
</evidence>
<dbReference type="AlphaFoldDB" id="A0A286UGN2"/>
<proteinExistence type="predicted"/>
<keyword evidence="2" id="KW-1185">Reference proteome</keyword>
<protein>
    <submittedName>
        <fullName evidence="1">Uncharacterized protein</fullName>
    </submittedName>
</protein>
<evidence type="ECO:0000313" key="2">
    <source>
        <dbReference type="Proteomes" id="UP000217199"/>
    </source>
</evidence>